<dbReference type="RefSeq" id="WP_214436639.1">
    <property type="nucleotide sequence ID" value="NZ_CAWPUQ010000237.1"/>
</dbReference>
<sequence>MSEIEQFSTLIQATQREDGYVNATKWCKHFGYRIDNWKKLPETKARLNELTESLKIREFNYTNSTYCIKTTELIYSTGRGYGAITWVHPVIAVHLASYLDPAFANYVAQIFVRYVTADPSLAADIALRQNSLEGLKVINEAVQKRYSFLYGRDWFCLLPEHKPSKRLSEFVSKYPESKLMRLLNEKFGLPYKRFVVIFPCGESLYSDLIPYDDFFKEKYSDIHSRLYKYVELNGRSIPILEVETEVALVSYFALEIDAWVKEKNRS</sequence>
<dbReference type="GO" id="GO:0003677">
    <property type="term" value="F:DNA binding"/>
    <property type="evidence" value="ECO:0007669"/>
    <property type="project" value="InterPro"/>
</dbReference>
<reference evidence="2 3" key="1">
    <citation type="journal article" date="2021" name="Int. J. Syst. Evol. Microbiol.">
        <title>Amazonocrinis nigriterrae gen. nov., sp. nov., Atlanticothrix silvestris gen. nov., sp. nov. and Dendronalium phyllosphericum gen. nov., sp. nov., nostocacean cyanobacteria from Brazilian environments.</title>
        <authorList>
            <person name="Alvarenga D.O."/>
            <person name="Andreote A.P.D."/>
            <person name="Branco L.H.Z."/>
            <person name="Delbaje E."/>
            <person name="Cruz R.B."/>
            <person name="Varani A.M."/>
            <person name="Fiore M.F."/>
        </authorList>
    </citation>
    <scope>NUCLEOTIDE SEQUENCE [LARGE SCALE GENOMIC DNA]</scope>
    <source>
        <strain evidence="2 3">CENA369</strain>
    </source>
</reference>
<comment type="caution">
    <text evidence="2">The sequence shown here is derived from an EMBL/GenBank/DDBJ whole genome shotgun (WGS) entry which is preliminary data.</text>
</comment>
<dbReference type="SMART" id="SM01252">
    <property type="entry name" value="KilA-N"/>
    <property type="match status" value="1"/>
</dbReference>
<accession>A0A8J7ID08</accession>
<dbReference type="InterPro" id="IPR017880">
    <property type="entry name" value="KilA_N"/>
</dbReference>
<evidence type="ECO:0000313" key="3">
    <source>
        <dbReference type="Proteomes" id="UP000662314"/>
    </source>
</evidence>
<dbReference type="AlphaFoldDB" id="A0A8J7ID08"/>
<evidence type="ECO:0000313" key="2">
    <source>
        <dbReference type="EMBL" id="MBH8577960.1"/>
    </source>
</evidence>
<keyword evidence="3" id="KW-1185">Reference proteome</keyword>
<protein>
    <submittedName>
        <fullName evidence="2">KilA-N domain-containing protein</fullName>
    </submittedName>
</protein>
<evidence type="ECO:0000259" key="1">
    <source>
        <dbReference type="PROSITE" id="PS51301"/>
    </source>
</evidence>
<dbReference type="EMBL" id="JAECZA010000300">
    <property type="protein sequence ID" value="MBH8577960.1"/>
    <property type="molecule type" value="Genomic_DNA"/>
</dbReference>
<dbReference type="InterPro" id="IPR036887">
    <property type="entry name" value="HTH_APSES_sf"/>
</dbReference>
<dbReference type="SUPFAM" id="SSF54616">
    <property type="entry name" value="DNA-binding domain of Mlu1-box binding protein MBP1"/>
    <property type="match status" value="1"/>
</dbReference>
<gene>
    <name evidence="2" type="ORF">I8752_34370</name>
</gene>
<dbReference type="PROSITE" id="PS51301">
    <property type="entry name" value="KILA_N"/>
    <property type="match status" value="1"/>
</dbReference>
<dbReference type="Pfam" id="PF04383">
    <property type="entry name" value="KilA-N"/>
    <property type="match status" value="1"/>
</dbReference>
<feature type="domain" description="KilA-N" evidence="1">
    <location>
        <begin position="1"/>
        <end position="114"/>
    </location>
</feature>
<proteinExistence type="predicted"/>
<dbReference type="InterPro" id="IPR018004">
    <property type="entry name" value="KilA/APSES_HTH"/>
</dbReference>
<organism evidence="2 3">
    <name type="scientific">Dendronalium phyllosphericum CENA369</name>
    <dbReference type="NCBI Taxonomy" id="1725256"/>
    <lineage>
        <taxon>Bacteria</taxon>
        <taxon>Bacillati</taxon>
        <taxon>Cyanobacteriota</taxon>
        <taxon>Cyanophyceae</taxon>
        <taxon>Nostocales</taxon>
        <taxon>Nostocaceae</taxon>
        <taxon>Dendronalium</taxon>
        <taxon>Dendronalium phyllosphericum</taxon>
    </lineage>
</organism>
<dbReference type="Proteomes" id="UP000662314">
    <property type="component" value="Unassembled WGS sequence"/>
</dbReference>
<name>A0A8J7ID08_9NOST</name>